<dbReference type="AlphaFoldDB" id="A0A9X4ARR2"/>
<comment type="caution">
    <text evidence="3">The sequence shown here is derived from an EMBL/GenBank/DDBJ whole genome shotgun (WGS) entry which is preliminary data.</text>
</comment>
<name>A0A9X4ARR2_9BACT</name>
<protein>
    <recommendedName>
        <fullName evidence="5">MYXO-CTERM domain-containing protein</fullName>
    </recommendedName>
</protein>
<feature type="transmembrane region" description="Helical" evidence="1">
    <location>
        <begin position="414"/>
        <end position="434"/>
    </location>
</feature>
<keyword evidence="1" id="KW-1133">Transmembrane helix</keyword>
<evidence type="ECO:0000256" key="2">
    <source>
        <dbReference type="SAM" id="SignalP"/>
    </source>
</evidence>
<dbReference type="EMBL" id="JAGTJJ010000007">
    <property type="protein sequence ID" value="MDC3982324.1"/>
    <property type="molecule type" value="Genomic_DNA"/>
</dbReference>
<reference evidence="3 4" key="1">
    <citation type="submission" date="2021-04" db="EMBL/GenBank/DDBJ databases">
        <title>Genome analysis of Polyangium sp.</title>
        <authorList>
            <person name="Li Y."/>
            <person name="Wang J."/>
        </authorList>
    </citation>
    <scope>NUCLEOTIDE SEQUENCE [LARGE SCALE GENOMIC DNA]</scope>
    <source>
        <strain evidence="3 4">SDU14</strain>
    </source>
</reference>
<accession>A0A9X4ARR2</accession>
<feature type="chain" id="PRO_5040995283" description="MYXO-CTERM domain-containing protein" evidence="2">
    <location>
        <begin position="22"/>
        <end position="440"/>
    </location>
</feature>
<proteinExistence type="predicted"/>
<keyword evidence="1" id="KW-0472">Membrane</keyword>
<dbReference type="PROSITE" id="PS51257">
    <property type="entry name" value="PROKAR_LIPOPROTEIN"/>
    <property type="match status" value="1"/>
</dbReference>
<evidence type="ECO:0000256" key="1">
    <source>
        <dbReference type="SAM" id="Phobius"/>
    </source>
</evidence>
<evidence type="ECO:0008006" key="5">
    <source>
        <dbReference type="Google" id="ProtNLM"/>
    </source>
</evidence>
<dbReference type="Proteomes" id="UP001151081">
    <property type="component" value="Unassembled WGS sequence"/>
</dbReference>
<keyword evidence="2" id="KW-0732">Signal</keyword>
<sequence length="440" mass="46278">MGRLGRLWGRCGALAVTALLAAGCGEEAPPYDALPLRDALRAAPEVMASLPKETRREVAQRLEEAGIGPVEERLVIPPRDITTIDALASAADEEREEQGKDALVLGAIEREGAELHLEAREAKETGVASEGPPKMRGRPGNVTAALEEAALEGRAGRWVQDLAKRSEAKEIVRTTGLPMGAWAFEDKVYVNASWLVALAALEEEGAQVVPVPAVVPMPEWPGSKPLSVDFNPYKLPDSLEECSLQVQTTCGCAASGTCDHDVTDPTFSDANAECTWVNQAEANAAALCVLALMNIDGVRACVESGGSICAALPVTTRDDALAFLASESCMSLLQQCLSDGSLSGEPSGGSSSSSCGGCSGDSCGGCNDDCSKCNDNCSKCNDNCSDCNQNCKDCNNNCKGSQCAVARRPGRSPLPAPVGTAFWLALPVAYLYLLSRRRRP</sequence>
<keyword evidence="1" id="KW-0812">Transmembrane</keyword>
<organism evidence="3 4">
    <name type="scientific">Polyangium jinanense</name>
    <dbReference type="NCBI Taxonomy" id="2829994"/>
    <lineage>
        <taxon>Bacteria</taxon>
        <taxon>Pseudomonadati</taxon>
        <taxon>Myxococcota</taxon>
        <taxon>Polyangia</taxon>
        <taxon>Polyangiales</taxon>
        <taxon>Polyangiaceae</taxon>
        <taxon>Polyangium</taxon>
    </lineage>
</organism>
<evidence type="ECO:0000313" key="4">
    <source>
        <dbReference type="Proteomes" id="UP001151081"/>
    </source>
</evidence>
<feature type="signal peptide" evidence="2">
    <location>
        <begin position="1"/>
        <end position="21"/>
    </location>
</feature>
<evidence type="ECO:0000313" key="3">
    <source>
        <dbReference type="EMBL" id="MDC3982324.1"/>
    </source>
</evidence>
<gene>
    <name evidence="3" type="ORF">KEG57_17535</name>
</gene>
<keyword evidence="4" id="KW-1185">Reference proteome</keyword>